<evidence type="ECO:0000259" key="13">
    <source>
        <dbReference type="PROSITE" id="PS50929"/>
    </source>
</evidence>
<dbReference type="InterPro" id="IPR017871">
    <property type="entry name" value="ABC_transporter-like_CS"/>
</dbReference>
<dbReference type="AlphaFoldDB" id="A0A0W0S3D9"/>
<evidence type="ECO:0000256" key="2">
    <source>
        <dbReference type="ARBA" id="ARBA00022448"/>
    </source>
</evidence>
<feature type="domain" description="ABC transmembrane type-1" evidence="13">
    <location>
        <begin position="50"/>
        <end position="322"/>
    </location>
</feature>
<evidence type="ECO:0000256" key="10">
    <source>
        <dbReference type="ARBA" id="ARBA00023136"/>
    </source>
</evidence>
<feature type="domain" description="ABC transporter" evidence="12">
    <location>
        <begin position="356"/>
        <end position="590"/>
    </location>
</feature>
<keyword evidence="10 11" id="KW-0472">Membrane</keyword>
<evidence type="ECO:0000256" key="9">
    <source>
        <dbReference type="ARBA" id="ARBA00023055"/>
    </source>
</evidence>
<dbReference type="Pfam" id="PF00664">
    <property type="entry name" value="ABC_membrane"/>
    <property type="match status" value="1"/>
</dbReference>
<dbReference type="Pfam" id="PF00005">
    <property type="entry name" value="ABC_tran"/>
    <property type="match status" value="1"/>
</dbReference>
<accession>A0A0W0S3D9</accession>
<organism evidence="14 15">
    <name type="scientific">Legionella brunensis</name>
    <dbReference type="NCBI Taxonomy" id="29422"/>
    <lineage>
        <taxon>Bacteria</taxon>
        <taxon>Pseudomonadati</taxon>
        <taxon>Pseudomonadota</taxon>
        <taxon>Gammaproteobacteria</taxon>
        <taxon>Legionellales</taxon>
        <taxon>Legionellaceae</taxon>
        <taxon>Legionella</taxon>
    </lineage>
</organism>
<feature type="transmembrane region" description="Helical" evidence="11">
    <location>
        <begin position="178"/>
        <end position="198"/>
    </location>
</feature>
<evidence type="ECO:0000256" key="4">
    <source>
        <dbReference type="ARBA" id="ARBA00022519"/>
    </source>
</evidence>
<dbReference type="InterPro" id="IPR039421">
    <property type="entry name" value="Type_1_exporter"/>
</dbReference>
<dbReference type="InterPro" id="IPR036640">
    <property type="entry name" value="ABC1_TM_sf"/>
</dbReference>
<evidence type="ECO:0000256" key="1">
    <source>
        <dbReference type="ARBA" id="ARBA00004651"/>
    </source>
</evidence>
<dbReference type="InterPro" id="IPR003439">
    <property type="entry name" value="ABC_transporter-like_ATP-bd"/>
</dbReference>
<evidence type="ECO:0000256" key="3">
    <source>
        <dbReference type="ARBA" id="ARBA00022475"/>
    </source>
</evidence>
<dbReference type="GO" id="GO:0034040">
    <property type="term" value="F:ATPase-coupled lipid transmembrane transporter activity"/>
    <property type="evidence" value="ECO:0007669"/>
    <property type="project" value="TreeGrafter"/>
</dbReference>
<feature type="transmembrane region" description="Helical" evidence="11">
    <location>
        <begin position="262"/>
        <end position="283"/>
    </location>
</feature>
<feature type="transmembrane region" description="Helical" evidence="11">
    <location>
        <begin position="32"/>
        <end position="55"/>
    </location>
</feature>
<dbReference type="PATRIC" id="fig|29422.6.peg.2446"/>
<dbReference type="PROSITE" id="PS50929">
    <property type="entry name" value="ABC_TM1F"/>
    <property type="match status" value="1"/>
</dbReference>
<keyword evidence="9" id="KW-0445">Lipid transport</keyword>
<evidence type="ECO:0000256" key="7">
    <source>
        <dbReference type="ARBA" id="ARBA00022840"/>
    </source>
</evidence>
<dbReference type="Gene3D" id="3.40.50.300">
    <property type="entry name" value="P-loop containing nucleotide triphosphate hydrolases"/>
    <property type="match status" value="1"/>
</dbReference>
<sequence>MSLTTDDLVVENPVLPKKLGAFFLYFIKKQPIAFAIFFLAPISIVLETTIIPYALKMIVDGVSSQQDNRASAFAAVAPALWLGGAAWFGLVLIIRLQNWWQGYVIPKFQAQIRLSVFEYLSRHSYHYFSNQMAGSLANKVNDLPRALEAIRMIISWNGISTCSAILVSLIILTTINGWFAILLLSWIIVQLGISLYFARNINRYSEENAEDKSELSGRIVDTLGNIGAVKLFARGNDELTYIGKSQKQEAISNKKLIIYMNIFRLFLDIPVTIMLGVMVYLLISFWQRNLITTGDLVFIFSSFFSIMTQMWYLSHAMADLFREIGVARQALSLIVSPIEVTDAENAKQLEVTEGQIIFENVSFHYEKGNKVFQNKSVIINPKERVGLVGYSGSGKTTFINLILRFFDVEKGRILIDGQDISLATQDSLRESISMIPQDPTLFHRSLFENISFGKLQALESQVIDAAKQAHCHDFIMNLPHGYETLVGERGVKLSGGQRQRIAIARAILKNARILILDEATSQLDSLTEESIQASLFALMQDKTTLVIAHRLSTLLHMDRILVFDRGVIVEDGTHDDLISKSGLYKAMWDAQVGGFLPEKRNDCSLKSD</sequence>
<evidence type="ECO:0000313" key="15">
    <source>
        <dbReference type="Proteomes" id="UP000054742"/>
    </source>
</evidence>
<gene>
    <name evidence="14" type="ORF">Lbru_2295</name>
</gene>
<dbReference type="EMBL" id="LNXV01000033">
    <property type="protein sequence ID" value="KTC78003.1"/>
    <property type="molecule type" value="Genomic_DNA"/>
</dbReference>
<proteinExistence type="predicted"/>
<dbReference type="RefSeq" id="WP_058442286.1">
    <property type="nucleotide sequence ID" value="NZ_CAAAHU010000018.1"/>
</dbReference>
<keyword evidence="2" id="KW-0813">Transport</keyword>
<dbReference type="PANTHER" id="PTHR24221:SF203">
    <property type="entry name" value="ATP-BINDING_PERMEASE FUSION ABC TRANSPORTER-RELATED"/>
    <property type="match status" value="1"/>
</dbReference>
<dbReference type="PROSITE" id="PS50893">
    <property type="entry name" value="ABC_TRANSPORTER_2"/>
    <property type="match status" value="1"/>
</dbReference>
<dbReference type="InterPro" id="IPR027417">
    <property type="entry name" value="P-loop_NTPase"/>
</dbReference>
<evidence type="ECO:0000256" key="8">
    <source>
        <dbReference type="ARBA" id="ARBA00022989"/>
    </source>
</evidence>
<dbReference type="GO" id="GO:0005886">
    <property type="term" value="C:plasma membrane"/>
    <property type="evidence" value="ECO:0007669"/>
    <property type="project" value="UniProtKB-SubCell"/>
</dbReference>
<evidence type="ECO:0000259" key="12">
    <source>
        <dbReference type="PROSITE" id="PS50893"/>
    </source>
</evidence>
<dbReference type="PANTHER" id="PTHR24221">
    <property type="entry name" value="ATP-BINDING CASSETTE SUB-FAMILY B"/>
    <property type="match status" value="1"/>
</dbReference>
<dbReference type="SMART" id="SM00382">
    <property type="entry name" value="AAA"/>
    <property type="match status" value="1"/>
</dbReference>
<dbReference type="SUPFAM" id="SSF90123">
    <property type="entry name" value="ABC transporter transmembrane region"/>
    <property type="match status" value="1"/>
</dbReference>
<dbReference type="SUPFAM" id="SSF52540">
    <property type="entry name" value="P-loop containing nucleoside triphosphate hydrolases"/>
    <property type="match status" value="1"/>
</dbReference>
<comment type="subcellular location">
    <subcellularLocation>
        <location evidence="1">Cell membrane</location>
        <topology evidence="1">Multi-pass membrane protein</topology>
    </subcellularLocation>
</comment>
<dbReference type="GO" id="GO:0005524">
    <property type="term" value="F:ATP binding"/>
    <property type="evidence" value="ECO:0007669"/>
    <property type="project" value="UniProtKB-KW"/>
</dbReference>
<evidence type="ECO:0000256" key="11">
    <source>
        <dbReference type="SAM" id="Phobius"/>
    </source>
</evidence>
<dbReference type="InterPro" id="IPR003593">
    <property type="entry name" value="AAA+_ATPase"/>
</dbReference>
<evidence type="ECO:0000256" key="6">
    <source>
        <dbReference type="ARBA" id="ARBA00022741"/>
    </source>
</evidence>
<dbReference type="Gene3D" id="1.20.1560.10">
    <property type="entry name" value="ABC transporter type 1, transmembrane domain"/>
    <property type="match status" value="1"/>
</dbReference>
<protein>
    <submittedName>
        <fullName evidence="14">ABC transporter ATP-binding protein</fullName>
    </submittedName>
</protein>
<keyword evidence="6" id="KW-0547">Nucleotide-binding</keyword>
<keyword evidence="4" id="KW-0997">Cell inner membrane</keyword>
<evidence type="ECO:0000256" key="5">
    <source>
        <dbReference type="ARBA" id="ARBA00022692"/>
    </source>
</evidence>
<dbReference type="GO" id="GO:0016887">
    <property type="term" value="F:ATP hydrolysis activity"/>
    <property type="evidence" value="ECO:0007669"/>
    <property type="project" value="InterPro"/>
</dbReference>
<comment type="caution">
    <text evidence="14">The sequence shown here is derived from an EMBL/GenBank/DDBJ whole genome shotgun (WGS) entry which is preliminary data.</text>
</comment>
<keyword evidence="5 11" id="KW-0812">Transmembrane</keyword>
<keyword evidence="7 14" id="KW-0067">ATP-binding</keyword>
<keyword evidence="3" id="KW-1003">Cell membrane</keyword>
<dbReference type="PROSITE" id="PS00211">
    <property type="entry name" value="ABC_TRANSPORTER_1"/>
    <property type="match status" value="1"/>
</dbReference>
<dbReference type="STRING" id="29422.Lbru_2295"/>
<feature type="transmembrane region" description="Helical" evidence="11">
    <location>
        <begin position="75"/>
        <end position="94"/>
    </location>
</feature>
<name>A0A0W0S3D9_9GAMM</name>
<reference evidence="14 15" key="1">
    <citation type="submission" date="2015-11" db="EMBL/GenBank/DDBJ databases">
        <title>Genomic analysis of 38 Legionella species identifies large and diverse effector repertoires.</title>
        <authorList>
            <person name="Burstein D."/>
            <person name="Amaro F."/>
            <person name="Zusman T."/>
            <person name="Lifshitz Z."/>
            <person name="Cohen O."/>
            <person name="Gilbert J.A."/>
            <person name="Pupko T."/>
            <person name="Shuman H.A."/>
            <person name="Segal G."/>
        </authorList>
    </citation>
    <scope>NUCLEOTIDE SEQUENCE [LARGE SCALE GENOMIC DNA]</scope>
    <source>
        <strain evidence="14 15">ATCC 43878</strain>
    </source>
</reference>
<feature type="transmembrane region" description="Helical" evidence="11">
    <location>
        <begin position="153"/>
        <end position="172"/>
    </location>
</feature>
<dbReference type="GO" id="GO:0140359">
    <property type="term" value="F:ABC-type transporter activity"/>
    <property type="evidence" value="ECO:0007669"/>
    <property type="project" value="InterPro"/>
</dbReference>
<dbReference type="Proteomes" id="UP000054742">
    <property type="component" value="Unassembled WGS sequence"/>
</dbReference>
<evidence type="ECO:0000313" key="14">
    <source>
        <dbReference type="EMBL" id="KTC78003.1"/>
    </source>
</evidence>
<feature type="transmembrane region" description="Helical" evidence="11">
    <location>
        <begin position="295"/>
        <end position="313"/>
    </location>
</feature>
<keyword evidence="15" id="KW-1185">Reference proteome</keyword>
<dbReference type="FunFam" id="3.40.50.300:FF:000287">
    <property type="entry name" value="Multidrug ABC transporter ATP-binding protein"/>
    <property type="match status" value="1"/>
</dbReference>
<keyword evidence="8 11" id="KW-1133">Transmembrane helix</keyword>
<dbReference type="OrthoDB" id="6336411at2"/>
<dbReference type="InterPro" id="IPR011527">
    <property type="entry name" value="ABC1_TM_dom"/>
</dbReference>